<feature type="region of interest" description="Disordered" evidence="8">
    <location>
        <begin position="167"/>
        <end position="228"/>
    </location>
</feature>
<keyword evidence="6" id="KW-0175">Coiled coil</keyword>
<evidence type="ECO:0000259" key="9">
    <source>
        <dbReference type="PROSITE" id="PS51312"/>
    </source>
</evidence>
<dbReference type="CDD" id="cd11685">
    <property type="entry name" value="UEV_TSG101-like"/>
    <property type="match status" value="1"/>
</dbReference>
<dbReference type="AlphaFoldDB" id="A0A7N0T5P8"/>
<dbReference type="Pfam" id="PF09454">
    <property type="entry name" value="Vps23_core"/>
    <property type="match status" value="1"/>
</dbReference>
<dbReference type="SUPFAM" id="SSF54495">
    <property type="entry name" value="UBC-like"/>
    <property type="match status" value="1"/>
</dbReference>
<dbReference type="InterPro" id="IPR052070">
    <property type="entry name" value="ESCRT-I_UEV_domain"/>
</dbReference>
<accession>A0A7N0T5P8</accession>
<evidence type="ECO:0000259" key="10">
    <source>
        <dbReference type="PROSITE" id="PS51322"/>
    </source>
</evidence>
<evidence type="ECO:0000256" key="5">
    <source>
        <dbReference type="ARBA" id="ARBA00022927"/>
    </source>
</evidence>
<evidence type="ECO:0000256" key="6">
    <source>
        <dbReference type="ARBA" id="ARBA00023054"/>
    </source>
</evidence>
<keyword evidence="12" id="KW-1185">Reference proteome</keyword>
<dbReference type="PROSITE" id="PS51322">
    <property type="entry name" value="UEV"/>
    <property type="match status" value="1"/>
</dbReference>
<dbReference type="GO" id="GO:0000813">
    <property type="term" value="C:ESCRT I complex"/>
    <property type="evidence" value="ECO:0007669"/>
    <property type="project" value="TreeGrafter"/>
</dbReference>
<protein>
    <submittedName>
        <fullName evidence="11">Uncharacterized protein</fullName>
    </submittedName>
</protein>
<evidence type="ECO:0000256" key="3">
    <source>
        <dbReference type="ARBA" id="ARBA00022448"/>
    </source>
</evidence>
<feature type="compositionally biased region" description="Polar residues" evidence="8">
    <location>
        <begin position="170"/>
        <end position="206"/>
    </location>
</feature>
<dbReference type="InterPro" id="IPR008883">
    <property type="entry name" value="UEV_N"/>
</dbReference>
<keyword evidence="4" id="KW-0967">Endosome</keyword>
<dbReference type="Proteomes" id="UP000594263">
    <property type="component" value="Unplaced"/>
</dbReference>
<proteinExistence type="inferred from homology"/>
<dbReference type="GO" id="GO:0015031">
    <property type="term" value="P:protein transport"/>
    <property type="evidence" value="ECO:0007669"/>
    <property type="project" value="UniProtKB-UniRule"/>
</dbReference>
<dbReference type="PROSITE" id="PS51312">
    <property type="entry name" value="SB"/>
    <property type="match status" value="1"/>
</dbReference>
<dbReference type="SUPFAM" id="SSF140111">
    <property type="entry name" value="Endosomal sorting complex assembly domain"/>
    <property type="match status" value="1"/>
</dbReference>
<dbReference type="Gene3D" id="6.10.140.820">
    <property type="match status" value="1"/>
</dbReference>
<reference evidence="11" key="1">
    <citation type="submission" date="2021-01" db="UniProtKB">
        <authorList>
            <consortium name="EnsemblPlants"/>
        </authorList>
    </citation>
    <scope>IDENTIFICATION</scope>
</reference>
<dbReference type="PANTHER" id="PTHR23306:SF3">
    <property type="entry name" value="TUMOR SUPPRESSOR PROTEIN 101"/>
    <property type="match status" value="1"/>
</dbReference>
<dbReference type="InterPro" id="IPR017916">
    <property type="entry name" value="SB_dom"/>
</dbReference>
<dbReference type="InterPro" id="IPR016135">
    <property type="entry name" value="UBQ-conjugating_enzyme/RWD"/>
</dbReference>
<evidence type="ECO:0000256" key="8">
    <source>
        <dbReference type="SAM" id="MobiDB-lite"/>
    </source>
</evidence>
<dbReference type="GO" id="GO:0008333">
    <property type="term" value="P:endosome to lysosome transport"/>
    <property type="evidence" value="ECO:0007669"/>
    <property type="project" value="TreeGrafter"/>
</dbReference>
<dbReference type="PANTHER" id="PTHR23306">
    <property type="entry name" value="TUMOR SUSCEPTIBILITY GENE 101 PROTEIN-RELATED"/>
    <property type="match status" value="1"/>
</dbReference>
<dbReference type="Pfam" id="PF05743">
    <property type="entry name" value="UEV"/>
    <property type="match status" value="1"/>
</dbReference>
<dbReference type="OMA" id="INRMVEM"/>
<evidence type="ECO:0000256" key="2">
    <source>
        <dbReference type="ARBA" id="ARBA00009594"/>
    </source>
</evidence>
<keyword evidence="5 7" id="KW-0653">Protein transport</keyword>
<evidence type="ECO:0000313" key="11">
    <source>
        <dbReference type="EnsemblPlants" id="Kaladp0024s0290.1.v1.1.CDS.1"/>
    </source>
</evidence>
<comment type="subcellular location">
    <subcellularLocation>
        <location evidence="1">Endosome</location>
    </subcellularLocation>
</comment>
<evidence type="ECO:0000256" key="1">
    <source>
        <dbReference type="ARBA" id="ARBA00004177"/>
    </source>
</evidence>
<dbReference type="GO" id="GO:0043130">
    <property type="term" value="F:ubiquitin binding"/>
    <property type="evidence" value="ECO:0007669"/>
    <property type="project" value="TreeGrafter"/>
</dbReference>
<feature type="domain" description="UEV" evidence="10">
    <location>
        <begin position="25"/>
        <end position="170"/>
    </location>
</feature>
<organism evidence="11 12">
    <name type="scientific">Kalanchoe fedtschenkoi</name>
    <name type="common">Lavender scallops</name>
    <name type="synonym">South American air plant</name>
    <dbReference type="NCBI Taxonomy" id="63787"/>
    <lineage>
        <taxon>Eukaryota</taxon>
        <taxon>Viridiplantae</taxon>
        <taxon>Streptophyta</taxon>
        <taxon>Embryophyta</taxon>
        <taxon>Tracheophyta</taxon>
        <taxon>Spermatophyta</taxon>
        <taxon>Magnoliopsida</taxon>
        <taxon>eudicotyledons</taxon>
        <taxon>Gunneridae</taxon>
        <taxon>Pentapetalae</taxon>
        <taxon>Saxifragales</taxon>
        <taxon>Crassulaceae</taxon>
        <taxon>Kalanchoe</taxon>
    </lineage>
</organism>
<comment type="similarity">
    <text evidence="2">Belongs to the ubiquitin-conjugating enzyme family. UEV subfamily.</text>
</comment>
<dbReference type="EnsemblPlants" id="Kaladp0024s0290.1.v1.1">
    <property type="protein sequence ID" value="Kaladp0024s0290.1.v1.1.CDS.1"/>
    <property type="gene ID" value="Kaladp0024s0290.v1.1"/>
</dbReference>
<dbReference type="Gramene" id="Kaladp0024s0290.1.v1.1">
    <property type="protein sequence ID" value="Kaladp0024s0290.1.v1.1.CDS.1"/>
    <property type="gene ID" value="Kaladp0024s0290.v1.1"/>
</dbReference>
<dbReference type="InterPro" id="IPR037202">
    <property type="entry name" value="ESCRT_assembly_dom"/>
</dbReference>
<feature type="domain" description="SB" evidence="9">
    <location>
        <begin position="332"/>
        <end position="400"/>
    </location>
</feature>
<name>A0A7N0T5P8_KALFE</name>
<evidence type="ECO:0000313" key="12">
    <source>
        <dbReference type="Proteomes" id="UP000594263"/>
    </source>
</evidence>
<dbReference type="Gene3D" id="3.10.110.10">
    <property type="entry name" value="Ubiquitin Conjugating Enzyme"/>
    <property type="match status" value="1"/>
</dbReference>
<keyword evidence="3 7" id="KW-0813">Transport</keyword>
<evidence type="ECO:0000256" key="7">
    <source>
        <dbReference type="PROSITE-ProRule" id="PRU00644"/>
    </source>
</evidence>
<sequence>MAAATPLHGGPAPPNPQLTQQFLSNVLSQRGPSSLPYSEDVKRLIRHHLVTLAEAIPSIQPRTATYTHNDGRTVNLLQAYGTVPMDYMGVTYQIPIIVWLVETYPRHPPCVYVNPTREMVIKRPHPFVNPNGAVSVPYLQNWIYPSSNLLDLCRNLGQLFGRDPPLYSQRRVSPSTNPGIGSTASQQSFNSNAVSSGPRVYQTTPSPYGPAAGDTRLSQPQQVQRADDPAEVFRRNAINKLVEMSHKDISSLSKSREGEIEGLFNAQGVLRQREGHLARGVGELLNEKEGLEQQLQMILMNAEMVEAWLRENQGKVRNVGNVDVDDVIYPCDPLSKQLIETYSSDLAIEDAIYSLDKALQDGAVSFDQYLRTVRSLSREQFVHRATIAKIKSVQMQAQVANMGARTSRMLNAE</sequence>
<evidence type="ECO:0000256" key="4">
    <source>
        <dbReference type="ARBA" id="ARBA00022753"/>
    </source>
</evidence>